<dbReference type="EMBL" id="JAINUF010000004">
    <property type="protein sequence ID" value="KAJ8365940.1"/>
    <property type="molecule type" value="Genomic_DNA"/>
</dbReference>
<keyword evidence="2" id="KW-1185">Reference proteome</keyword>
<evidence type="ECO:0000313" key="2">
    <source>
        <dbReference type="Proteomes" id="UP001152622"/>
    </source>
</evidence>
<protein>
    <submittedName>
        <fullName evidence="1">Uncharacterized protein</fullName>
    </submittedName>
</protein>
<comment type="caution">
    <text evidence="1">The sequence shown here is derived from an EMBL/GenBank/DDBJ whole genome shotgun (WGS) entry which is preliminary data.</text>
</comment>
<proteinExistence type="predicted"/>
<organism evidence="1 2">
    <name type="scientific">Synaphobranchus kaupii</name>
    <name type="common">Kaup's arrowtooth eel</name>
    <dbReference type="NCBI Taxonomy" id="118154"/>
    <lineage>
        <taxon>Eukaryota</taxon>
        <taxon>Metazoa</taxon>
        <taxon>Chordata</taxon>
        <taxon>Craniata</taxon>
        <taxon>Vertebrata</taxon>
        <taxon>Euteleostomi</taxon>
        <taxon>Actinopterygii</taxon>
        <taxon>Neopterygii</taxon>
        <taxon>Teleostei</taxon>
        <taxon>Anguilliformes</taxon>
        <taxon>Synaphobranchidae</taxon>
        <taxon>Synaphobranchus</taxon>
    </lineage>
</organism>
<accession>A0A9Q1FUG1</accession>
<name>A0A9Q1FUG1_SYNKA</name>
<gene>
    <name evidence="1" type="ORF">SKAU_G00147710</name>
</gene>
<dbReference type="AlphaFoldDB" id="A0A9Q1FUG1"/>
<reference evidence="1" key="1">
    <citation type="journal article" date="2023" name="Science">
        <title>Genome structures resolve the early diversification of teleost fishes.</title>
        <authorList>
            <person name="Parey E."/>
            <person name="Louis A."/>
            <person name="Montfort J."/>
            <person name="Bouchez O."/>
            <person name="Roques C."/>
            <person name="Iampietro C."/>
            <person name="Lluch J."/>
            <person name="Castinel A."/>
            <person name="Donnadieu C."/>
            <person name="Desvignes T."/>
            <person name="Floi Bucao C."/>
            <person name="Jouanno E."/>
            <person name="Wen M."/>
            <person name="Mejri S."/>
            <person name="Dirks R."/>
            <person name="Jansen H."/>
            <person name="Henkel C."/>
            <person name="Chen W.J."/>
            <person name="Zahm M."/>
            <person name="Cabau C."/>
            <person name="Klopp C."/>
            <person name="Thompson A.W."/>
            <person name="Robinson-Rechavi M."/>
            <person name="Braasch I."/>
            <person name="Lecointre G."/>
            <person name="Bobe J."/>
            <person name="Postlethwait J.H."/>
            <person name="Berthelot C."/>
            <person name="Roest Crollius H."/>
            <person name="Guiguen Y."/>
        </authorList>
    </citation>
    <scope>NUCLEOTIDE SEQUENCE</scope>
    <source>
        <strain evidence="1">WJC10195</strain>
    </source>
</reference>
<evidence type="ECO:0000313" key="1">
    <source>
        <dbReference type="EMBL" id="KAJ8365940.1"/>
    </source>
</evidence>
<sequence length="137" mass="14766">MNFSSLAAWIQRNFRTGPELHSGDGEIAICHELSSPPIDPKANSIREKLPVSTADRPWSTIVKVLIIISLGCGVQSGSPQQGEGFSWLPKLNCRSAGPGVTSPSCHKQLAEARRRLGPQLASTGLSRARAVMIYTPF</sequence>
<dbReference type="Proteomes" id="UP001152622">
    <property type="component" value="Chromosome 4"/>
</dbReference>